<sequence>MKLKGKVAVVLGASAQAGTGWAIAERFAAEGAKVIVAARREAHLRRLADKIGGVAQACDVGNEDAVAALAQSAIDRFGQLDIAVNAAGLPLGGTIANTPHADIVRSIELNFYGSVFFVKHMARVMSRAGSITLFSSMAATHPLEHVFAYACAKAAVDCLVRYAAIEHGARGIRVNSILPGAIRSEMSAPLWSVEGMEQSWAGESPLGRIGTPADFADAALWLAGDAFVTGLNLPVSGGNQLTRFPRTDERPALAGVDPTSGA</sequence>
<accession>A0A4P8ITK9</accession>
<dbReference type="RefSeq" id="WP_137333212.1">
    <property type="nucleotide sequence ID" value="NZ_CP040077.1"/>
</dbReference>
<dbReference type="FunFam" id="3.40.50.720:FF:000084">
    <property type="entry name" value="Short-chain dehydrogenase reductase"/>
    <property type="match status" value="1"/>
</dbReference>
<dbReference type="InterPro" id="IPR002347">
    <property type="entry name" value="SDR_fam"/>
</dbReference>
<dbReference type="OrthoDB" id="156828at2"/>
<dbReference type="PRINTS" id="PR00081">
    <property type="entry name" value="GDHRDH"/>
</dbReference>
<dbReference type="PANTHER" id="PTHR43669:SF3">
    <property type="entry name" value="ALCOHOL DEHYDROGENASE, PUTATIVE (AFU_ORTHOLOGUE AFUA_3G03445)-RELATED"/>
    <property type="match status" value="1"/>
</dbReference>
<organism evidence="4 5">
    <name type="scientific">Trinickia violacea</name>
    <dbReference type="NCBI Taxonomy" id="2571746"/>
    <lineage>
        <taxon>Bacteria</taxon>
        <taxon>Pseudomonadati</taxon>
        <taxon>Pseudomonadota</taxon>
        <taxon>Betaproteobacteria</taxon>
        <taxon>Burkholderiales</taxon>
        <taxon>Burkholderiaceae</taxon>
        <taxon>Trinickia</taxon>
    </lineage>
</organism>
<dbReference type="SUPFAM" id="SSF51735">
    <property type="entry name" value="NAD(P)-binding Rossmann-fold domains"/>
    <property type="match status" value="1"/>
</dbReference>
<evidence type="ECO:0000256" key="1">
    <source>
        <dbReference type="ARBA" id="ARBA00006484"/>
    </source>
</evidence>
<evidence type="ECO:0000313" key="5">
    <source>
        <dbReference type="Proteomes" id="UP000298656"/>
    </source>
</evidence>
<comment type="similarity">
    <text evidence="1">Belongs to the short-chain dehydrogenases/reductases (SDR) family.</text>
</comment>
<evidence type="ECO:0000256" key="2">
    <source>
        <dbReference type="ARBA" id="ARBA00023002"/>
    </source>
</evidence>
<dbReference type="Pfam" id="PF13561">
    <property type="entry name" value="adh_short_C2"/>
    <property type="match status" value="1"/>
</dbReference>
<dbReference type="Gene3D" id="3.40.50.720">
    <property type="entry name" value="NAD(P)-binding Rossmann-like Domain"/>
    <property type="match status" value="1"/>
</dbReference>
<evidence type="ECO:0000313" key="4">
    <source>
        <dbReference type="EMBL" id="QCP50394.1"/>
    </source>
</evidence>
<keyword evidence="2" id="KW-0560">Oxidoreductase</keyword>
<gene>
    <name evidence="4" type="ORF">FAZ95_15190</name>
</gene>
<dbReference type="GO" id="GO:0016491">
    <property type="term" value="F:oxidoreductase activity"/>
    <property type="evidence" value="ECO:0007669"/>
    <property type="project" value="UniProtKB-KW"/>
</dbReference>
<dbReference type="Proteomes" id="UP000298656">
    <property type="component" value="Chromosome 1"/>
</dbReference>
<dbReference type="InterPro" id="IPR036291">
    <property type="entry name" value="NAD(P)-bd_dom_sf"/>
</dbReference>
<dbReference type="CDD" id="cd05233">
    <property type="entry name" value="SDR_c"/>
    <property type="match status" value="1"/>
</dbReference>
<proteinExistence type="inferred from homology"/>
<dbReference type="PANTHER" id="PTHR43669">
    <property type="entry name" value="5-KETO-D-GLUCONATE 5-REDUCTASE"/>
    <property type="match status" value="1"/>
</dbReference>
<dbReference type="EMBL" id="CP040077">
    <property type="protein sequence ID" value="QCP50394.1"/>
    <property type="molecule type" value="Genomic_DNA"/>
</dbReference>
<evidence type="ECO:0000256" key="3">
    <source>
        <dbReference type="SAM" id="MobiDB-lite"/>
    </source>
</evidence>
<keyword evidence="5" id="KW-1185">Reference proteome</keyword>
<name>A0A4P8ITK9_9BURK</name>
<dbReference type="AlphaFoldDB" id="A0A4P8ITK9"/>
<feature type="region of interest" description="Disordered" evidence="3">
    <location>
        <begin position="242"/>
        <end position="262"/>
    </location>
</feature>
<protein>
    <submittedName>
        <fullName evidence="4">SDR family oxidoreductase</fullName>
    </submittedName>
</protein>
<dbReference type="KEGG" id="tvl:FAZ95_15190"/>
<reference evidence="4 5" key="1">
    <citation type="submission" date="2019-05" db="EMBL/GenBank/DDBJ databases">
        <title>Burkholderia sp. DHOD12, isolated from subtropical forest soil.</title>
        <authorList>
            <person name="Gao Z.-H."/>
            <person name="Qiu L.-H."/>
        </authorList>
    </citation>
    <scope>NUCLEOTIDE SEQUENCE [LARGE SCALE GENOMIC DNA]</scope>
    <source>
        <strain evidence="4 5">DHOD12</strain>
    </source>
</reference>